<accession>A0A6H1TW26</accession>
<evidence type="ECO:0000256" key="1">
    <source>
        <dbReference type="SAM" id="MobiDB-lite"/>
    </source>
</evidence>
<protein>
    <submittedName>
        <fullName evidence="2">Uncharacterized protein</fullName>
    </submittedName>
</protein>
<dbReference type="KEGG" id="oxy:HCG48_04695"/>
<evidence type="ECO:0000313" key="3">
    <source>
        <dbReference type="Proteomes" id="UP000500857"/>
    </source>
</evidence>
<dbReference type="AlphaFoldDB" id="A0A6H1TW26"/>
<gene>
    <name evidence="2" type="ORF">HCG48_04695</name>
</gene>
<dbReference type="RefSeq" id="WP_168568120.1">
    <property type="nucleotide sequence ID" value="NZ_CP051167.1"/>
</dbReference>
<proteinExistence type="predicted"/>
<evidence type="ECO:0000313" key="2">
    <source>
        <dbReference type="EMBL" id="QIZ69963.1"/>
    </source>
</evidence>
<dbReference type="Proteomes" id="UP000500857">
    <property type="component" value="Chromosome"/>
</dbReference>
<keyword evidence="3" id="KW-1185">Reference proteome</keyword>
<organism evidence="2 3">
    <name type="scientific">Oxynema aestuarii AP17</name>
    <dbReference type="NCBI Taxonomy" id="2064643"/>
    <lineage>
        <taxon>Bacteria</taxon>
        <taxon>Bacillati</taxon>
        <taxon>Cyanobacteriota</taxon>
        <taxon>Cyanophyceae</taxon>
        <taxon>Oscillatoriophycideae</taxon>
        <taxon>Oscillatoriales</taxon>
        <taxon>Oscillatoriaceae</taxon>
        <taxon>Oxynema</taxon>
        <taxon>Oxynema aestuarii</taxon>
    </lineage>
</organism>
<feature type="region of interest" description="Disordered" evidence="1">
    <location>
        <begin position="1"/>
        <end position="32"/>
    </location>
</feature>
<reference evidence="2 3" key="1">
    <citation type="submission" date="2020-04" db="EMBL/GenBank/DDBJ databases">
        <authorList>
            <person name="Basu S."/>
            <person name="Maruthanayagam V."/>
            <person name="Chakraborty S."/>
            <person name="Pramanik A."/>
            <person name="Mukherjee J."/>
            <person name="Brink B."/>
        </authorList>
    </citation>
    <scope>NUCLEOTIDE SEQUENCE [LARGE SCALE GENOMIC DNA]</scope>
    <source>
        <strain evidence="2 3">AP17</strain>
    </source>
</reference>
<sequence>MSDSPEIPRRRRRRASSEPSDRSATPDQPIALPESMVKGTARSTVGKKQRPIFSRNQIWQIQRLGRSYFLQLDSLLTGTGNYFSGHYLQVDNPSIFEGEIVTENDVAIVRFIQKTPGNEYYAVHVGNLITDQQIEGDWYDTANNVGEFILKLC</sequence>
<name>A0A6H1TW26_9CYAN</name>
<dbReference type="EMBL" id="CP051167">
    <property type="protein sequence ID" value="QIZ69963.1"/>
    <property type="molecule type" value="Genomic_DNA"/>
</dbReference>